<name>A0A183IC29_9BILA</name>
<dbReference type="InterPro" id="IPR001680">
    <property type="entry name" value="WD40_rpt"/>
</dbReference>
<dbReference type="SUPFAM" id="SSF50978">
    <property type="entry name" value="WD40 repeat-like"/>
    <property type="match status" value="1"/>
</dbReference>
<accession>A0A183IC29</accession>
<dbReference type="Proteomes" id="UP000270296">
    <property type="component" value="Unassembled WGS sequence"/>
</dbReference>
<feature type="compositionally biased region" description="Acidic residues" evidence="1">
    <location>
        <begin position="7"/>
        <end position="18"/>
    </location>
</feature>
<organism evidence="4">
    <name type="scientific">Soboliphyme baturini</name>
    <dbReference type="NCBI Taxonomy" id="241478"/>
    <lineage>
        <taxon>Eukaryota</taxon>
        <taxon>Metazoa</taxon>
        <taxon>Ecdysozoa</taxon>
        <taxon>Nematoda</taxon>
        <taxon>Enoplea</taxon>
        <taxon>Dorylaimia</taxon>
        <taxon>Dioctophymatida</taxon>
        <taxon>Dioctophymatoidea</taxon>
        <taxon>Soboliphymatidae</taxon>
        <taxon>Soboliphyme</taxon>
    </lineage>
</organism>
<evidence type="ECO:0000313" key="3">
    <source>
        <dbReference type="Proteomes" id="UP000270296"/>
    </source>
</evidence>
<dbReference type="OrthoDB" id="10264753at2759"/>
<dbReference type="WBParaSite" id="SBAD_0000121401-mRNA-1">
    <property type="protein sequence ID" value="SBAD_0000121401-mRNA-1"/>
    <property type="gene ID" value="SBAD_0000121401"/>
</dbReference>
<proteinExistence type="predicted"/>
<feature type="region of interest" description="Disordered" evidence="1">
    <location>
        <begin position="1"/>
        <end position="28"/>
    </location>
</feature>
<gene>
    <name evidence="2" type="ORF">SBAD_LOCUS1173</name>
</gene>
<dbReference type="AlphaFoldDB" id="A0A183IC29"/>
<dbReference type="SMART" id="SM00320">
    <property type="entry name" value="WD40"/>
    <property type="match status" value="4"/>
</dbReference>
<dbReference type="Pfam" id="PF00400">
    <property type="entry name" value="WD40"/>
    <property type="match status" value="2"/>
</dbReference>
<protein>
    <submittedName>
        <fullName evidence="4">WD_REPEATS_REGION domain-containing protein</fullName>
    </submittedName>
</protein>
<dbReference type="InterPro" id="IPR036322">
    <property type="entry name" value="WD40_repeat_dom_sf"/>
</dbReference>
<evidence type="ECO:0000256" key="1">
    <source>
        <dbReference type="SAM" id="MobiDB-lite"/>
    </source>
</evidence>
<dbReference type="Gene3D" id="2.130.10.10">
    <property type="entry name" value="YVTN repeat-like/Quinoprotein amine dehydrogenase"/>
    <property type="match status" value="1"/>
</dbReference>
<reference evidence="4" key="1">
    <citation type="submission" date="2016-06" db="UniProtKB">
        <authorList>
            <consortium name="WormBaseParasite"/>
        </authorList>
    </citation>
    <scope>IDENTIFICATION</scope>
</reference>
<dbReference type="FunFam" id="2.130.10.10:FF:000471">
    <property type="entry name" value="Peptidylprolyl isomerase domain and WD repeat-containing protein"/>
    <property type="match status" value="1"/>
</dbReference>
<reference evidence="2 3" key="2">
    <citation type="submission" date="2018-11" db="EMBL/GenBank/DDBJ databases">
        <authorList>
            <consortium name="Pathogen Informatics"/>
        </authorList>
    </citation>
    <scope>NUCLEOTIDE SEQUENCE [LARGE SCALE GENOMIC DNA]</scope>
</reference>
<dbReference type="EMBL" id="UZAM01006734">
    <property type="protein sequence ID" value="VDO93446.1"/>
    <property type="molecule type" value="Genomic_DNA"/>
</dbReference>
<evidence type="ECO:0000313" key="2">
    <source>
        <dbReference type="EMBL" id="VDO93446.1"/>
    </source>
</evidence>
<keyword evidence="3" id="KW-1185">Reference proteome</keyword>
<evidence type="ECO:0000313" key="4">
    <source>
        <dbReference type="WBParaSite" id="SBAD_0000121401-mRNA-1"/>
    </source>
</evidence>
<sequence>MKNEEDKAGDEEVEEELNESEHCGPSLTDYVPHKKRKVLEFEKTYLRYVPSAEAYEKSFMHRDVITHVATTKYFLMFKYLFSRTDFILTASCDGHLKFWKKLHNEGIEFVKHFRCHLGTIIQMEVNSNGTLMCTISDDKSMKIFDVINFDMINMMKLGYTPCSCAWIHNPADSIAAVAVAEQGTSKIHVYDGRGASTPIRTLENLHSKEVIVMQYNSVFETVVSVDKIGIVEYWTGPKHDFAFPESLLQWKYKTDTDLYEFAKLKMAPLCLSFSPDGKTFVTFAADRKLRFFK</sequence>
<dbReference type="InterPro" id="IPR015943">
    <property type="entry name" value="WD40/YVTN_repeat-like_dom_sf"/>
</dbReference>